<dbReference type="Gene3D" id="1.10.287.1260">
    <property type="match status" value="1"/>
</dbReference>
<dbReference type="InterPro" id="IPR023408">
    <property type="entry name" value="MscS_beta-dom_sf"/>
</dbReference>
<dbReference type="Pfam" id="PF00924">
    <property type="entry name" value="MS_channel_2nd"/>
    <property type="match status" value="1"/>
</dbReference>
<dbReference type="KEGG" id="afx:JZ786_04575"/>
<keyword evidence="8" id="KW-1185">Reference proteome</keyword>
<dbReference type="EMBL" id="CP071182">
    <property type="protein sequence ID" value="QSO48275.1"/>
    <property type="molecule type" value="Genomic_DNA"/>
</dbReference>
<keyword evidence="3 5" id="KW-1133">Transmembrane helix</keyword>
<evidence type="ECO:0000313" key="8">
    <source>
        <dbReference type="Proteomes" id="UP000663505"/>
    </source>
</evidence>
<dbReference type="InterPro" id="IPR006685">
    <property type="entry name" value="MscS_channel_2nd"/>
</dbReference>
<dbReference type="Proteomes" id="UP000663505">
    <property type="component" value="Chromosome"/>
</dbReference>
<organism evidence="7 8">
    <name type="scientific">Alicyclobacillus mengziensis</name>
    <dbReference type="NCBI Taxonomy" id="2931921"/>
    <lineage>
        <taxon>Bacteria</taxon>
        <taxon>Bacillati</taxon>
        <taxon>Bacillota</taxon>
        <taxon>Bacilli</taxon>
        <taxon>Bacillales</taxon>
        <taxon>Alicyclobacillaceae</taxon>
        <taxon>Alicyclobacillus</taxon>
    </lineage>
</organism>
<comment type="subcellular location">
    <subcellularLocation>
        <location evidence="1">Membrane</location>
    </subcellularLocation>
</comment>
<keyword evidence="4 5" id="KW-0472">Membrane</keyword>
<evidence type="ECO:0000256" key="3">
    <source>
        <dbReference type="ARBA" id="ARBA00022989"/>
    </source>
</evidence>
<dbReference type="PANTHER" id="PTHR30221:SF1">
    <property type="entry name" value="SMALL-CONDUCTANCE MECHANOSENSITIVE CHANNEL"/>
    <property type="match status" value="1"/>
</dbReference>
<dbReference type="InterPro" id="IPR010920">
    <property type="entry name" value="LSM_dom_sf"/>
</dbReference>
<evidence type="ECO:0000256" key="1">
    <source>
        <dbReference type="ARBA" id="ARBA00004370"/>
    </source>
</evidence>
<dbReference type="PANTHER" id="PTHR30221">
    <property type="entry name" value="SMALL-CONDUCTANCE MECHANOSENSITIVE CHANNEL"/>
    <property type="match status" value="1"/>
</dbReference>
<dbReference type="AlphaFoldDB" id="A0A9X7Z8C8"/>
<proteinExistence type="predicted"/>
<evidence type="ECO:0000256" key="5">
    <source>
        <dbReference type="SAM" id="Phobius"/>
    </source>
</evidence>
<evidence type="ECO:0000313" key="7">
    <source>
        <dbReference type="EMBL" id="QSO48275.1"/>
    </source>
</evidence>
<accession>A0A9X7Z8C8</accession>
<protein>
    <submittedName>
        <fullName evidence="7">Mechanosensitive ion channel family protein</fullName>
    </submittedName>
</protein>
<keyword evidence="2 5" id="KW-0812">Transmembrane</keyword>
<dbReference type="RefSeq" id="WP_206657610.1">
    <property type="nucleotide sequence ID" value="NZ_CP071182.1"/>
</dbReference>
<sequence>MDKKRKSQITAIKLWRTTLVWSFGLVILGVALLVWVDTHVGVAKYIPPKWTDIFKALIILVIGSIVSTLIERRLFGLASVKLGPQRSTTLRYITRLLLFITIAISVMTAFGVGIPSVLFGGTFLTVIIGLAGQTIFSNIIGGVWLIMFRPFRIGDSIGIIAWQFPVLMPSFPHEATRPMYYGKVLDINLMYTQILNQDGYPQLIPNGIIAQSFIENRSETGLHRTRLRFDVSYDVDADTFTRQLREQLEHEFPGDETFLPEVRLADVYPTAYSVAVSVYSLEKEDLVRDQVFRICIDIMQRLRASSLLDS</sequence>
<evidence type="ECO:0000256" key="4">
    <source>
        <dbReference type="ARBA" id="ARBA00023136"/>
    </source>
</evidence>
<reference evidence="7 8" key="1">
    <citation type="submission" date="2021-02" db="EMBL/GenBank/DDBJ databases">
        <title>Alicyclobacillus curvatus sp. nov. and Alicyclobacillus mengziensis sp. nov., two acidophilic bacteria isolated from acid mine drainage.</title>
        <authorList>
            <person name="Huang Y."/>
        </authorList>
    </citation>
    <scope>NUCLEOTIDE SEQUENCE [LARGE SCALE GENOMIC DNA]</scope>
    <source>
        <strain evidence="7 8">S30H14</strain>
    </source>
</reference>
<dbReference type="SUPFAM" id="SSF50182">
    <property type="entry name" value="Sm-like ribonucleoproteins"/>
    <property type="match status" value="1"/>
</dbReference>
<dbReference type="InterPro" id="IPR045275">
    <property type="entry name" value="MscS_archaea/bacteria_type"/>
</dbReference>
<gene>
    <name evidence="7" type="ORF">JZ786_04575</name>
</gene>
<dbReference type="GO" id="GO:0008381">
    <property type="term" value="F:mechanosensitive monoatomic ion channel activity"/>
    <property type="evidence" value="ECO:0007669"/>
    <property type="project" value="InterPro"/>
</dbReference>
<dbReference type="Gene3D" id="2.30.30.60">
    <property type="match status" value="1"/>
</dbReference>
<name>A0A9X7Z8C8_9BACL</name>
<feature type="transmembrane region" description="Helical" evidence="5">
    <location>
        <begin position="12"/>
        <end position="36"/>
    </location>
</feature>
<evidence type="ECO:0000259" key="6">
    <source>
        <dbReference type="Pfam" id="PF00924"/>
    </source>
</evidence>
<feature type="transmembrane region" description="Helical" evidence="5">
    <location>
        <begin position="123"/>
        <end position="147"/>
    </location>
</feature>
<dbReference type="GO" id="GO:0016020">
    <property type="term" value="C:membrane"/>
    <property type="evidence" value="ECO:0007669"/>
    <property type="project" value="UniProtKB-SubCell"/>
</dbReference>
<evidence type="ECO:0000256" key="2">
    <source>
        <dbReference type="ARBA" id="ARBA00022692"/>
    </source>
</evidence>
<feature type="transmembrane region" description="Helical" evidence="5">
    <location>
        <begin position="56"/>
        <end position="75"/>
    </location>
</feature>
<feature type="transmembrane region" description="Helical" evidence="5">
    <location>
        <begin position="96"/>
        <end position="117"/>
    </location>
</feature>
<feature type="domain" description="Mechanosensitive ion channel MscS" evidence="6">
    <location>
        <begin position="134"/>
        <end position="218"/>
    </location>
</feature>